<dbReference type="PANTHER" id="PTHR24292">
    <property type="entry name" value="CYTOCHROME P450"/>
    <property type="match status" value="1"/>
</dbReference>
<dbReference type="GO" id="GO:0005506">
    <property type="term" value="F:iron ion binding"/>
    <property type="evidence" value="ECO:0007669"/>
    <property type="project" value="InterPro"/>
</dbReference>
<evidence type="ECO:0000313" key="18">
    <source>
        <dbReference type="Proteomes" id="UP000324832"/>
    </source>
</evidence>
<dbReference type="InterPro" id="IPR001128">
    <property type="entry name" value="Cyt_P450"/>
</dbReference>
<evidence type="ECO:0000256" key="14">
    <source>
        <dbReference type="ARBA" id="ARBA00047827"/>
    </source>
</evidence>
<dbReference type="GO" id="GO:0016712">
    <property type="term" value="F:oxidoreductase activity, acting on paired donors, with incorporation or reduction of molecular oxygen, reduced flavin or flavoprotein as one donor, and incorporation of one atom of oxygen"/>
    <property type="evidence" value="ECO:0007669"/>
    <property type="project" value="UniProtKB-EC"/>
</dbReference>
<organism evidence="17 18">
    <name type="scientific">Leptidea sinapis</name>
    <dbReference type="NCBI Taxonomy" id="189913"/>
    <lineage>
        <taxon>Eukaryota</taxon>
        <taxon>Metazoa</taxon>
        <taxon>Ecdysozoa</taxon>
        <taxon>Arthropoda</taxon>
        <taxon>Hexapoda</taxon>
        <taxon>Insecta</taxon>
        <taxon>Pterygota</taxon>
        <taxon>Neoptera</taxon>
        <taxon>Endopterygota</taxon>
        <taxon>Lepidoptera</taxon>
        <taxon>Glossata</taxon>
        <taxon>Ditrysia</taxon>
        <taxon>Papilionoidea</taxon>
        <taxon>Pieridae</taxon>
        <taxon>Dismorphiinae</taxon>
        <taxon>Leptidea</taxon>
    </lineage>
</organism>
<name>A0A5E4R651_9NEOP</name>
<evidence type="ECO:0000256" key="8">
    <source>
        <dbReference type="ARBA" id="ARBA00022824"/>
    </source>
</evidence>
<evidence type="ECO:0000313" key="17">
    <source>
        <dbReference type="EMBL" id="VVD05791.1"/>
    </source>
</evidence>
<keyword evidence="9" id="KW-0492">Microsome</keyword>
<keyword evidence="18" id="KW-1185">Reference proteome</keyword>
<evidence type="ECO:0000256" key="6">
    <source>
        <dbReference type="ARBA" id="ARBA00022617"/>
    </source>
</evidence>
<comment type="similarity">
    <text evidence="4 16">Belongs to the cytochrome P450 family.</text>
</comment>
<dbReference type="Proteomes" id="UP000324832">
    <property type="component" value="Unassembled WGS sequence"/>
</dbReference>
<comment type="cofactor">
    <cofactor evidence="1 15">
        <name>heme</name>
        <dbReference type="ChEBI" id="CHEBI:30413"/>
    </cofactor>
</comment>
<evidence type="ECO:0000256" key="15">
    <source>
        <dbReference type="PIRSR" id="PIRSR602401-1"/>
    </source>
</evidence>
<evidence type="ECO:0000256" key="11">
    <source>
        <dbReference type="ARBA" id="ARBA00023004"/>
    </source>
</evidence>
<dbReference type="InterPro" id="IPR002401">
    <property type="entry name" value="Cyt_P450_E_grp-I"/>
</dbReference>
<evidence type="ECO:0000256" key="1">
    <source>
        <dbReference type="ARBA" id="ARBA00001971"/>
    </source>
</evidence>
<dbReference type="SUPFAM" id="SSF48264">
    <property type="entry name" value="Cytochrome P450"/>
    <property type="match status" value="1"/>
</dbReference>
<dbReference type="Gene3D" id="1.10.630.10">
    <property type="entry name" value="Cytochrome P450"/>
    <property type="match status" value="1"/>
</dbReference>
<dbReference type="InterPro" id="IPR050476">
    <property type="entry name" value="Insect_CytP450_Detox"/>
</dbReference>
<dbReference type="EC" id="1.14.14.1" evidence="5"/>
<protein>
    <recommendedName>
        <fullName evidence="5">unspecific monooxygenase</fullName>
        <ecNumber evidence="5">1.14.14.1</ecNumber>
    </recommendedName>
</protein>
<evidence type="ECO:0000256" key="13">
    <source>
        <dbReference type="ARBA" id="ARBA00023136"/>
    </source>
</evidence>
<dbReference type="PRINTS" id="PR00385">
    <property type="entry name" value="P450"/>
</dbReference>
<keyword evidence="7 15" id="KW-0479">Metal-binding</keyword>
<feature type="binding site" description="axial binding residue" evidence="15">
    <location>
        <position position="450"/>
    </location>
    <ligand>
        <name>heme</name>
        <dbReference type="ChEBI" id="CHEBI:30413"/>
    </ligand>
    <ligandPart>
        <name>Fe</name>
        <dbReference type="ChEBI" id="CHEBI:18248"/>
    </ligandPart>
</feature>
<accession>A0A5E4R651</accession>
<evidence type="ECO:0000256" key="4">
    <source>
        <dbReference type="ARBA" id="ARBA00010617"/>
    </source>
</evidence>
<evidence type="ECO:0000256" key="9">
    <source>
        <dbReference type="ARBA" id="ARBA00022848"/>
    </source>
</evidence>
<comment type="catalytic activity">
    <reaction evidence="14">
        <text>an organic molecule + reduced [NADPH--hemoprotein reductase] + O2 = an alcohol + oxidized [NADPH--hemoprotein reductase] + H2O + H(+)</text>
        <dbReference type="Rhea" id="RHEA:17149"/>
        <dbReference type="Rhea" id="RHEA-COMP:11964"/>
        <dbReference type="Rhea" id="RHEA-COMP:11965"/>
        <dbReference type="ChEBI" id="CHEBI:15377"/>
        <dbReference type="ChEBI" id="CHEBI:15378"/>
        <dbReference type="ChEBI" id="CHEBI:15379"/>
        <dbReference type="ChEBI" id="CHEBI:30879"/>
        <dbReference type="ChEBI" id="CHEBI:57618"/>
        <dbReference type="ChEBI" id="CHEBI:58210"/>
        <dbReference type="ChEBI" id="CHEBI:142491"/>
        <dbReference type="EC" id="1.14.14.1"/>
    </reaction>
</comment>
<evidence type="ECO:0000256" key="2">
    <source>
        <dbReference type="ARBA" id="ARBA00004174"/>
    </source>
</evidence>
<keyword evidence="10 16" id="KW-0560">Oxidoreductase</keyword>
<gene>
    <name evidence="17" type="ORF">LSINAPIS_LOCUS15259</name>
</gene>
<dbReference type="CDD" id="cd11056">
    <property type="entry name" value="CYP6-like"/>
    <property type="match status" value="1"/>
</dbReference>
<dbReference type="InterPro" id="IPR036396">
    <property type="entry name" value="Cyt_P450_sf"/>
</dbReference>
<dbReference type="PROSITE" id="PS00086">
    <property type="entry name" value="CYTOCHROME_P450"/>
    <property type="match status" value="1"/>
</dbReference>
<sequence length="506" mass="58777">MLALIITVIILSLIYYLTISKFNYWKQKQVLYPKPIPLFGNFKDYLLLRKCIFEVADDIYQKYPNEPYVGVFYGTEPTLIVKDPDYIKLILTKDFYYFNSRENSGYHDKEVALRNLFFTSGDEWKIVRQNLTPVFSSSKMKKMFHLIGICNGEFEKTLDKKANSTDTDLRTLMAGYTIDCISSCMFGVNSEAMNNEVNIFRKMGEAIFDSSTLRAYKNITRTIWPAIFYNLGQRLVVVEVMDFFQSLIESVFKEREYKESNRHDLIDFMINLKQKKYIHGESISKMYEQPKTISHKVDDDLITSQCASFFGAGHETSSTILALTLFELAKNPEVQDKAIAEVDAYFNKNGNLFYESVHETPYLYACFNEAMRLYPVLGVITREVMDDYTLPSGVSLHKGIRIHIPVYSIHRDPNYFPKPLCYQPERFLGEEKQNILPYTFMPFGDGPRICIGMRFAMMMMTSALMTLLRKYRVELAEGMPRELIYEPGGFTTQIGVKIRVKLIPRQ</sequence>
<dbReference type="PRINTS" id="PR00463">
    <property type="entry name" value="EP450I"/>
</dbReference>
<dbReference type="FunFam" id="1.10.630.10:FF:000042">
    <property type="entry name" value="Cytochrome P450"/>
    <property type="match status" value="1"/>
</dbReference>
<dbReference type="GO" id="GO:0020037">
    <property type="term" value="F:heme binding"/>
    <property type="evidence" value="ECO:0007669"/>
    <property type="project" value="InterPro"/>
</dbReference>
<evidence type="ECO:0000256" key="12">
    <source>
        <dbReference type="ARBA" id="ARBA00023033"/>
    </source>
</evidence>
<dbReference type="Pfam" id="PF00067">
    <property type="entry name" value="p450"/>
    <property type="match status" value="1"/>
</dbReference>
<comment type="subcellular location">
    <subcellularLocation>
        <location evidence="3">Endoplasmic reticulum membrane</location>
        <topology evidence="3">Peripheral membrane protein</topology>
    </subcellularLocation>
    <subcellularLocation>
        <location evidence="2">Microsome membrane</location>
        <topology evidence="2">Peripheral membrane protein</topology>
    </subcellularLocation>
</comment>
<evidence type="ECO:0000256" key="16">
    <source>
        <dbReference type="RuleBase" id="RU000461"/>
    </source>
</evidence>
<dbReference type="EMBL" id="FZQP02007022">
    <property type="protein sequence ID" value="VVD05791.1"/>
    <property type="molecule type" value="Genomic_DNA"/>
</dbReference>
<reference evidence="17 18" key="1">
    <citation type="submission" date="2017-07" db="EMBL/GenBank/DDBJ databases">
        <authorList>
            <person name="Talla V."/>
            <person name="Backstrom N."/>
        </authorList>
    </citation>
    <scope>NUCLEOTIDE SEQUENCE [LARGE SCALE GENOMIC DNA]</scope>
</reference>
<keyword evidence="13" id="KW-0472">Membrane</keyword>
<evidence type="ECO:0000256" key="3">
    <source>
        <dbReference type="ARBA" id="ARBA00004406"/>
    </source>
</evidence>
<dbReference type="InterPro" id="IPR017972">
    <property type="entry name" value="Cyt_P450_CS"/>
</dbReference>
<evidence type="ECO:0000256" key="10">
    <source>
        <dbReference type="ARBA" id="ARBA00023002"/>
    </source>
</evidence>
<keyword evidence="11 15" id="KW-0408">Iron</keyword>
<dbReference type="PANTHER" id="PTHR24292:SF45">
    <property type="entry name" value="CYTOCHROME P450 6G1-RELATED"/>
    <property type="match status" value="1"/>
</dbReference>
<proteinExistence type="inferred from homology"/>
<evidence type="ECO:0000256" key="5">
    <source>
        <dbReference type="ARBA" id="ARBA00012109"/>
    </source>
</evidence>
<evidence type="ECO:0000256" key="7">
    <source>
        <dbReference type="ARBA" id="ARBA00022723"/>
    </source>
</evidence>
<dbReference type="GO" id="GO:0005789">
    <property type="term" value="C:endoplasmic reticulum membrane"/>
    <property type="evidence" value="ECO:0007669"/>
    <property type="project" value="UniProtKB-SubCell"/>
</dbReference>
<keyword evidence="12 16" id="KW-0503">Monooxygenase</keyword>
<keyword evidence="8" id="KW-0256">Endoplasmic reticulum</keyword>
<dbReference type="AlphaFoldDB" id="A0A5E4R651"/>
<keyword evidence="6 15" id="KW-0349">Heme</keyword>